<reference evidence="1" key="1">
    <citation type="submission" date="2020-11" db="EMBL/GenBank/DDBJ databases">
        <authorList>
            <consortium name="DOE Joint Genome Institute"/>
            <person name="Ahrendt S."/>
            <person name="Riley R."/>
            <person name="Andreopoulos W."/>
            <person name="Labutti K."/>
            <person name="Pangilinan J."/>
            <person name="Ruiz-Duenas F.J."/>
            <person name="Barrasa J.M."/>
            <person name="Sanchez-Garcia M."/>
            <person name="Camarero S."/>
            <person name="Miyauchi S."/>
            <person name="Serrano A."/>
            <person name="Linde D."/>
            <person name="Babiker R."/>
            <person name="Drula E."/>
            <person name="Ayuso-Fernandez I."/>
            <person name="Pacheco R."/>
            <person name="Padilla G."/>
            <person name="Ferreira P."/>
            <person name="Barriuso J."/>
            <person name="Kellner H."/>
            <person name="Castanera R."/>
            <person name="Alfaro M."/>
            <person name="Ramirez L."/>
            <person name="Pisabarro A.G."/>
            <person name="Kuo A."/>
            <person name="Tritt A."/>
            <person name="Lipzen A."/>
            <person name="He G."/>
            <person name="Yan M."/>
            <person name="Ng V."/>
            <person name="Cullen D."/>
            <person name="Martin F."/>
            <person name="Rosso M.-N."/>
            <person name="Henrissat B."/>
            <person name="Hibbett D."/>
            <person name="Martinez A.T."/>
            <person name="Grigoriev I.V."/>
        </authorList>
    </citation>
    <scope>NUCLEOTIDE SEQUENCE</scope>
    <source>
        <strain evidence="1">MF-IS2</strain>
    </source>
</reference>
<keyword evidence="2" id="KW-1185">Reference proteome</keyword>
<sequence>MRRRGVLLEDDDRMSVGVGIKLRRVEGGFVPIEDEADNGTSSSGPVQLVSSNSAFGVLLEAPNRYAAYDFSAR</sequence>
<organism evidence="1 2">
    <name type="scientific">Macrolepiota fuliginosa MF-IS2</name>
    <dbReference type="NCBI Taxonomy" id="1400762"/>
    <lineage>
        <taxon>Eukaryota</taxon>
        <taxon>Fungi</taxon>
        <taxon>Dikarya</taxon>
        <taxon>Basidiomycota</taxon>
        <taxon>Agaricomycotina</taxon>
        <taxon>Agaricomycetes</taxon>
        <taxon>Agaricomycetidae</taxon>
        <taxon>Agaricales</taxon>
        <taxon>Agaricineae</taxon>
        <taxon>Agaricaceae</taxon>
        <taxon>Macrolepiota</taxon>
    </lineage>
</organism>
<protein>
    <submittedName>
        <fullName evidence="1">Uncharacterized protein</fullName>
    </submittedName>
</protein>
<proteinExistence type="predicted"/>
<dbReference type="Proteomes" id="UP000807342">
    <property type="component" value="Unassembled WGS sequence"/>
</dbReference>
<evidence type="ECO:0000313" key="2">
    <source>
        <dbReference type="Proteomes" id="UP000807342"/>
    </source>
</evidence>
<comment type="caution">
    <text evidence="1">The sequence shown here is derived from an EMBL/GenBank/DDBJ whole genome shotgun (WGS) entry which is preliminary data.</text>
</comment>
<gene>
    <name evidence="1" type="ORF">P691DRAFT_767140</name>
</gene>
<accession>A0A9P6BUX0</accession>
<dbReference type="EMBL" id="MU152219">
    <property type="protein sequence ID" value="KAF9440856.1"/>
    <property type="molecule type" value="Genomic_DNA"/>
</dbReference>
<name>A0A9P6BUX0_9AGAR</name>
<evidence type="ECO:0000313" key="1">
    <source>
        <dbReference type="EMBL" id="KAF9440856.1"/>
    </source>
</evidence>
<dbReference type="AlphaFoldDB" id="A0A9P6BUX0"/>